<sequence length="157" mass="17776">MEIQQWRRFSSTMLLKRNTCLLAFLLCSLTLWCKSTSAGSSFLSPSQKPQNKVKSSRIGRQAMEEPNQTNEDKTMTVSWGKIQNKYSPSPSSQSCSFVFFFSSDQISAPFEIGVTLRAEDLADYIVELQEIVQRLLGNTESAGCPFFLVYTLKKCFL</sequence>
<accession>A0A3Q3CMR5</accession>
<organism evidence="3 4">
    <name type="scientific">Haplochromis burtoni</name>
    <name type="common">Burton's mouthbrooder</name>
    <name type="synonym">Chromis burtoni</name>
    <dbReference type="NCBI Taxonomy" id="8153"/>
    <lineage>
        <taxon>Eukaryota</taxon>
        <taxon>Metazoa</taxon>
        <taxon>Chordata</taxon>
        <taxon>Craniata</taxon>
        <taxon>Vertebrata</taxon>
        <taxon>Euteleostomi</taxon>
        <taxon>Actinopterygii</taxon>
        <taxon>Neopterygii</taxon>
        <taxon>Teleostei</taxon>
        <taxon>Neoteleostei</taxon>
        <taxon>Acanthomorphata</taxon>
        <taxon>Ovalentaria</taxon>
        <taxon>Cichlomorphae</taxon>
        <taxon>Cichliformes</taxon>
        <taxon>Cichlidae</taxon>
        <taxon>African cichlids</taxon>
        <taxon>Pseudocrenilabrinae</taxon>
        <taxon>Haplochromini</taxon>
        <taxon>Haplochromis</taxon>
    </lineage>
</organism>
<dbReference type="GeneTree" id="ENSGT00530000066343"/>
<reference evidence="3" key="2">
    <citation type="submission" date="2025-09" db="UniProtKB">
        <authorList>
            <consortium name="Ensembl"/>
        </authorList>
    </citation>
    <scope>IDENTIFICATION</scope>
</reference>
<feature type="chain" id="PRO_5018747148" evidence="2">
    <location>
        <begin position="39"/>
        <end position="157"/>
    </location>
</feature>
<dbReference type="Ensembl" id="ENSHBUT00000004029.1">
    <property type="protein sequence ID" value="ENSHBUP00000026192.1"/>
    <property type="gene ID" value="ENSHBUG00000008681.1"/>
</dbReference>
<feature type="region of interest" description="Disordered" evidence="1">
    <location>
        <begin position="38"/>
        <end position="74"/>
    </location>
</feature>
<evidence type="ECO:0000256" key="2">
    <source>
        <dbReference type="SAM" id="SignalP"/>
    </source>
</evidence>
<name>A0A3Q3CMR5_HAPBU</name>
<keyword evidence="2" id="KW-0732">Signal</keyword>
<dbReference type="Proteomes" id="UP000264840">
    <property type="component" value="Unplaced"/>
</dbReference>
<keyword evidence="4" id="KW-1185">Reference proteome</keyword>
<dbReference type="AlphaFoldDB" id="A0A3Q3CMR5"/>
<evidence type="ECO:0000256" key="1">
    <source>
        <dbReference type="SAM" id="MobiDB-lite"/>
    </source>
</evidence>
<evidence type="ECO:0000313" key="3">
    <source>
        <dbReference type="Ensembl" id="ENSHBUP00000026192.1"/>
    </source>
</evidence>
<feature type="compositionally biased region" description="Polar residues" evidence="1">
    <location>
        <begin position="38"/>
        <end position="53"/>
    </location>
</feature>
<reference evidence="3" key="1">
    <citation type="submission" date="2025-08" db="UniProtKB">
        <authorList>
            <consortium name="Ensembl"/>
        </authorList>
    </citation>
    <scope>IDENTIFICATION</scope>
</reference>
<protein>
    <submittedName>
        <fullName evidence="3">Ghrelin-like</fullName>
    </submittedName>
</protein>
<dbReference type="STRING" id="8153.ENSHBUP00000026192"/>
<feature type="signal peptide" evidence="2">
    <location>
        <begin position="1"/>
        <end position="38"/>
    </location>
</feature>
<proteinExistence type="predicted"/>
<evidence type="ECO:0000313" key="4">
    <source>
        <dbReference type="Proteomes" id="UP000264840"/>
    </source>
</evidence>